<dbReference type="STRING" id="249189.RV04_GL000297"/>
<feature type="transmembrane region" description="Helical" evidence="1">
    <location>
        <begin position="276"/>
        <end position="297"/>
    </location>
</feature>
<evidence type="ECO:0000256" key="1">
    <source>
        <dbReference type="SAM" id="Phobius"/>
    </source>
</evidence>
<dbReference type="Proteomes" id="UP000182077">
    <property type="component" value="Unassembled WGS sequence"/>
</dbReference>
<dbReference type="AlphaFoldDB" id="A0A1L8TRY6"/>
<keyword evidence="3" id="KW-1185">Reference proteome</keyword>
<feature type="transmembrane region" description="Helical" evidence="1">
    <location>
        <begin position="483"/>
        <end position="507"/>
    </location>
</feature>
<accession>A0A1L8TRY6</accession>
<evidence type="ECO:0000313" key="2">
    <source>
        <dbReference type="EMBL" id="OJG47050.1"/>
    </source>
</evidence>
<keyword evidence="1" id="KW-1133">Transmembrane helix</keyword>
<proteinExistence type="predicted"/>
<keyword evidence="1" id="KW-0812">Transmembrane</keyword>
<feature type="transmembrane region" description="Helical" evidence="1">
    <location>
        <begin position="371"/>
        <end position="398"/>
    </location>
</feature>
<reference evidence="2 3" key="1">
    <citation type="submission" date="2014-12" db="EMBL/GenBank/DDBJ databases">
        <title>Draft genome sequences of 29 type strains of Enterococci.</title>
        <authorList>
            <person name="Zhong Z."/>
            <person name="Sun Z."/>
            <person name="Liu W."/>
            <person name="Zhang W."/>
            <person name="Zhang H."/>
        </authorList>
    </citation>
    <scope>NUCLEOTIDE SEQUENCE [LARGE SCALE GENOMIC DNA]</scope>
    <source>
        <strain evidence="2 3">DSM 17122</strain>
    </source>
</reference>
<name>A0A1L8TRY6_9ENTE</name>
<feature type="transmembrane region" description="Helical" evidence="1">
    <location>
        <begin position="418"/>
        <end position="437"/>
    </location>
</feature>
<feature type="transmembrane region" description="Helical" evidence="1">
    <location>
        <begin position="142"/>
        <end position="161"/>
    </location>
</feature>
<feature type="transmembrane region" description="Helical" evidence="1">
    <location>
        <begin position="444"/>
        <end position="463"/>
    </location>
</feature>
<feature type="transmembrane region" description="Helical" evidence="1">
    <location>
        <begin position="217"/>
        <end position="235"/>
    </location>
</feature>
<gene>
    <name evidence="2" type="ORF">RV04_GL000297</name>
</gene>
<evidence type="ECO:0000313" key="3">
    <source>
        <dbReference type="Proteomes" id="UP000182077"/>
    </source>
</evidence>
<sequence length="513" mass="55622">MIWIVVLVGLFASAAIKFNVLFGTQSDITAIVQTLKLPAMVSLFGEFTATKPYTTANVFASEMLVFIGMFMVFMNISLAITNTRAAEDSGLLEMVRARSVGRLALLYATTIEIILINVVMAGMYIGSLFIAQLNGANDEGNFLMGISIASMGILFGFLSLLMGQLMNDTRSAYFTSYGLYAVLYICRMLTDVSDPKWTWVSPVGWVEKTEIYSQNNWLPVVLMLGLGVGCLLVATRVASNRDIGSGVFSSKEGKATAGSLLSSPIGLVLRLERNSMIGWVFGSLVLGAAYGSIFQTIGDIIGTNPTYKKLLGVSQVHAANRALLLNYLNMLGLFFVVLAVVSGILVVFRLESDEHKGYLEMIHAKKVTKTNLVLSYFLVGVGLSLLVFTSALVSTFFIGNSTLQAPLSSNYFWQTSMGFLPAILFFMGCATALVGIVPKASKLLWGYLAVGVLVKMFGPLMNLPDKYAAISPFGWVGKVPSEAINQQVTILLGLAFIILTILGFVGYNKRDME</sequence>
<keyword evidence="1" id="KW-0472">Membrane</keyword>
<evidence type="ECO:0008006" key="4">
    <source>
        <dbReference type="Google" id="ProtNLM"/>
    </source>
</evidence>
<feature type="transmembrane region" description="Helical" evidence="1">
    <location>
        <begin position="104"/>
        <end position="130"/>
    </location>
</feature>
<feature type="transmembrane region" description="Helical" evidence="1">
    <location>
        <begin position="173"/>
        <end position="190"/>
    </location>
</feature>
<organism evidence="2 3">
    <name type="scientific">Enterococcus hermanniensis</name>
    <dbReference type="NCBI Taxonomy" id="249189"/>
    <lineage>
        <taxon>Bacteria</taxon>
        <taxon>Bacillati</taxon>
        <taxon>Bacillota</taxon>
        <taxon>Bacilli</taxon>
        <taxon>Lactobacillales</taxon>
        <taxon>Enterococcaceae</taxon>
        <taxon>Enterococcus</taxon>
    </lineage>
</organism>
<dbReference type="EMBL" id="JXKQ01000001">
    <property type="protein sequence ID" value="OJG47050.1"/>
    <property type="molecule type" value="Genomic_DNA"/>
</dbReference>
<comment type="caution">
    <text evidence="2">The sequence shown here is derived from an EMBL/GenBank/DDBJ whole genome shotgun (WGS) entry which is preliminary data.</text>
</comment>
<protein>
    <recommendedName>
        <fullName evidence="4">ABC transporter permease</fullName>
    </recommendedName>
</protein>
<feature type="transmembrane region" description="Helical" evidence="1">
    <location>
        <begin position="63"/>
        <end position="83"/>
    </location>
</feature>
<feature type="transmembrane region" description="Helical" evidence="1">
    <location>
        <begin position="330"/>
        <end position="350"/>
    </location>
</feature>